<comment type="subcellular location">
    <subcellularLocation>
        <location evidence="6">Nucleus</location>
    </subcellularLocation>
</comment>
<dbReference type="GO" id="GO:0007131">
    <property type="term" value="P:reciprocal meiotic recombination"/>
    <property type="evidence" value="ECO:0007669"/>
    <property type="project" value="UniProtKB-UniRule"/>
</dbReference>
<dbReference type="AlphaFoldDB" id="A0A4S4DP02"/>
<dbReference type="GO" id="GO:0051598">
    <property type="term" value="P:meiotic recombination checkpoint signaling"/>
    <property type="evidence" value="ECO:0007669"/>
    <property type="project" value="TreeGrafter"/>
</dbReference>
<evidence type="ECO:0000256" key="5">
    <source>
        <dbReference type="RuleBase" id="RU003651"/>
    </source>
</evidence>
<evidence type="ECO:0000256" key="4">
    <source>
        <dbReference type="ARBA" id="ARBA00023254"/>
    </source>
</evidence>
<gene>
    <name evidence="8" type="ORF">TEA_029601</name>
</gene>
<dbReference type="SUPFAM" id="SSF52540">
    <property type="entry name" value="P-loop containing nucleoside triphosphate hydrolases"/>
    <property type="match status" value="1"/>
</dbReference>
<dbReference type="GO" id="GO:0016887">
    <property type="term" value="F:ATP hydrolysis activity"/>
    <property type="evidence" value="ECO:0007669"/>
    <property type="project" value="InterPro"/>
</dbReference>
<protein>
    <recommendedName>
        <fullName evidence="6">Pachytene checkpoint protein 2 homolog</fullName>
    </recommendedName>
</protein>
<dbReference type="GO" id="GO:0005694">
    <property type="term" value="C:chromosome"/>
    <property type="evidence" value="ECO:0007669"/>
    <property type="project" value="TreeGrafter"/>
</dbReference>
<dbReference type="InterPro" id="IPR003960">
    <property type="entry name" value="ATPase_AAA_CS"/>
</dbReference>
<comment type="function">
    <text evidence="6">Plays a key role in chromosome recombination during meiosis.</text>
</comment>
<dbReference type="InterPro" id="IPR044539">
    <property type="entry name" value="Pch2-like"/>
</dbReference>
<reference evidence="8 9" key="1">
    <citation type="journal article" date="2018" name="Proc. Natl. Acad. Sci. U.S.A.">
        <title>Draft genome sequence of Camellia sinensis var. sinensis provides insights into the evolution of the tea genome and tea quality.</title>
        <authorList>
            <person name="Wei C."/>
            <person name="Yang H."/>
            <person name="Wang S."/>
            <person name="Zhao J."/>
            <person name="Liu C."/>
            <person name="Gao L."/>
            <person name="Xia E."/>
            <person name="Lu Y."/>
            <person name="Tai Y."/>
            <person name="She G."/>
            <person name="Sun J."/>
            <person name="Cao H."/>
            <person name="Tong W."/>
            <person name="Gao Q."/>
            <person name="Li Y."/>
            <person name="Deng W."/>
            <person name="Jiang X."/>
            <person name="Wang W."/>
            <person name="Chen Q."/>
            <person name="Zhang S."/>
            <person name="Li H."/>
            <person name="Wu J."/>
            <person name="Wang P."/>
            <person name="Li P."/>
            <person name="Shi C."/>
            <person name="Zheng F."/>
            <person name="Jian J."/>
            <person name="Huang B."/>
            <person name="Shan D."/>
            <person name="Shi M."/>
            <person name="Fang C."/>
            <person name="Yue Y."/>
            <person name="Li F."/>
            <person name="Li D."/>
            <person name="Wei S."/>
            <person name="Han B."/>
            <person name="Jiang C."/>
            <person name="Yin Y."/>
            <person name="Xia T."/>
            <person name="Zhang Z."/>
            <person name="Bennetzen J.L."/>
            <person name="Zhao S."/>
            <person name="Wan X."/>
        </authorList>
    </citation>
    <scope>NUCLEOTIDE SEQUENCE [LARGE SCALE GENOMIC DNA]</scope>
    <source>
        <strain evidence="9">cv. Shuchazao</strain>
        <tissue evidence="8">Leaf</tissue>
    </source>
</reference>
<name>A0A4S4DP02_CAMSN</name>
<dbReference type="Pfam" id="PF23563">
    <property type="entry name" value="TRIP13_N"/>
    <property type="match status" value="1"/>
</dbReference>
<evidence type="ECO:0000259" key="7">
    <source>
        <dbReference type="SMART" id="SM00382"/>
    </source>
</evidence>
<keyword evidence="4 6" id="KW-0469">Meiosis</keyword>
<dbReference type="STRING" id="542762.A0A4S4DP02"/>
<keyword evidence="9" id="KW-1185">Reference proteome</keyword>
<dbReference type="PANTHER" id="PTHR45991">
    <property type="entry name" value="PACHYTENE CHECKPOINT PROTEIN 2"/>
    <property type="match status" value="1"/>
</dbReference>
<dbReference type="InterPro" id="IPR003593">
    <property type="entry name" value="AAA+_ATPase"/>
</dbReference>
<comment type="caution">
    <text evidence="8">The sequence shown here is derived from an EMBL/GenBank/DDBJ whole genome shotgun (WGS) entry which is preliminary data.</text>
</comment>
<dbReference type="GO" id="GO:0005634">
    <property type="term" value="C:nucleus"/>
    <property type="evidence" value="ECO:0007669"/>
    <property type="project" value="UniProtKB-SubCell"/>
</dbReference>
<feature type="domain" description="AAA+ ATPase" evidence="7">
    <location>
        <begin position="191"/>
        <end position="341"/>
    </location>
</feature>
<proteinExistence type="inferred from homology"/>
<evidence type="ECO:0000256" key="1">
    <source>
        <dbReference type="ARBA" id="ARBA00007271"/>
    </source>
</evidence>
<accession>A0A4S4DP02</accession>
<dbReference type="Pfam" id="PF00004">
    <property type="entry name" value="AAA"/>
    <property type="match status" value="2"/>
</dbReference>
<evidence type="ECO:0000256" key="2">
    <source>
        <dbReference type="ARBA" id="ARBA00022741"/>
    </source>
</evidence>
<evidence type="ECO:0000313" key="9">
    <source>
        <dbReference type="Proteomes" id="UP000306102"/>
    </source>
</evidence>
<dbReference type="PROSITE" id="PS00674">
    <property type="entry name" value="AAA"/>
    <property type="match status" value="1"/>
</dbReference>
<evidence type="ECO:0000256" key="3">
    <source>
        <dbReference type="ARBA" id="ARBA00022840"/>
    </source>
</evidence>
<evidence type="ECO:0000313" key="8">
    <source>
        <dbReference type="EMBL" id="THG04773.1"/>
    </source>
</evidence>
<keyword evidence="3 5" id="KW-0067">ATP-binding</keyword>
<dbReference type="EMBL" id="SDRB02010710">
    <property type="protein sequence ID" value="THG04773.1"/>
    <property type="molecule type" value="Genomic_DNA"/>
</dbReference>
<dbReference type="Proteomes" id="UP000306102">
    <property type="component" value="Unassembled WGS sequence"/>
</dbReference>
<dbReference type="GO" id="GO:0005524">
    <property type="term" value="F:ATP binding"/>
    <property type="evidence" value="ECO:0007669"/>
    <property type="project" value="UniProtKB-KW"/>
</dbReference>
<comment type="similarity">
    <text evidence="1 6">Belongs to the AAA ATPase family. PCH2 subfamily.</text>
</comment>
<dbReference type="PANTHER" id="PTHR45991:SF1">
    <property type="entry name" value="PACHYTENE CHECKPOINT PROTEIN 2 HOMOLOG"/>
    <property type="match status" value="1"/>
</dbReference>
<evidence type="ECO:0000256" key="6">
    <source>
        <dbReference type="RuleBase" id="RU369050"/>
    </source>
</evidence>
<dbReference type="InterPro" id="IPR027417">
    <property type="entry name" value="P-loop_NTPase"/>
</dbReference>
<dbReference type="InterPro" id="IPR003959">
    <property type="entry name" value="ATPase_AAA_core"/>
</dbReference>
<keyword evidence="6" id="KW-0539">Nucleus</keyword>
<dbReference type="InterPro" id="IPR058249">
    <property type="entry name" value="Pch2_C"/>
</dbReference>
<dbReference type="Pfam" id="PF23242">
    <property type="entry name" value="AAA_lid_TRIP13_C"/>
    <property type="match status" value="1"/>
</dbReference>
<sequence>MSAPMEISLQSATDNFGADTSEQNGIVAEPPPPPLAEDKVLVSVEVCLKPSSTARIEDVRSAVEIMLEKRSLSYIDGPVPVPLDDSFLVENVQRICVCDTDEWVANHDILLFWQVKPGVHVFQLSEDGPCEELSGDGQLSSFNEWILPAKEFDGMWESLIYESGLKQRLLRYAASALLFSEKGVDPFLISWNRIILLHGPPGTGKTSLCKALAQKLSIRFSSRSDTHNANSLKLMLILCSVNGFLKVASCFLLTFIYLSLQSLIYGDSSDEVESLAAARKAALSGSEPSDSIRVVNALLTQMDKLKSATNVIILTTSNITAAIDIAFVDRADIKAYVGPPTLQARYEILRSCLQELLRTGILSNSQGGNHLILLNYASLKEKLNMPVMQDSQSTVHLSKQLLEAAEACEPLRKLPFLTHAALANPCICDPSKFLGTMIDTSRRERSELPE</sequence>
<dbReference type="Gene3D" id="3.40.50.300">
    <property type="entry name" value="P-loop containing nucleotide triphosphate hydrolases"/>
    <property type="match status" value="1"/>
</dbReference>
<keyword evidence="2 5" id="KW-0547">Nucleotide-binding</keyword>
<dbReference type="SMART" id="SM00382">
    <property type="entry name" value="AAA"/>
    <property type="match status" value="1"/>
</dbReference>
<dbReference type="InterPro" id="IPR001270">
    <property type="entry name" value="ClpA/B"/>
</dbReference>
<dbReference type="PRINTS" id="PR00300">
    <property type="entry name" value="CLPPROTEASEA"/>
</dbReference>
<organism evidence="8 9">
    <name type="scientific">Camellia sinensis var. sinensis</name>
    <name type="common">China tea</name>
    <dbReference type="NCBI Taxonomy" id="542762"/>
    <lineage>
        <taxon>Eukaryota</taxon>
        <taxon>Viridiplantae</taxon>
        <taxon>Streptophyta</taxon>
        <taxon>Embryophyta</taxon>
        <taxon>Tracheophyta</taxon>
        <taxon>Spermatophyta</taxon>
        <taxon>Magnoliopsida</taxon>
        <taxon>eudicotyledons</taxon>
        <taxon>Gunneridae</taxon>
        <taxon>Pentapetalae</taxon>
        <taxon>asterids</taxon>
        <taxon>Ericales</taxon>
        <taxon>Theaceae</taxon>
        <taxon>Camellia</taxon>
    </lineage>
</organism>